<dbReference type="SUPFAM" id="SSF54593">
    <property type="entry name" value="Glyoxalase/Bleomycin resistance protein/Dihydroxybiphenyl dioxygenase"/>
    <property type="match status" value="2"/>
</dbReference>
<evidence type="ECO:0008006" key="3">
    <source>
        <dbReference type="Google" id="ProtNLM"/>
    </source>
</evidence>
<proteinExistence type="predicted"/>
<dbReference type="Proteomes" id="UP000310458">
    <property type="component" value="Unassembled WGS sequence"/>
</dbReference>
<evidence type="ECO:0000313" key="2">
    <source>
        <dbReference type="Proteomes" id="UP000310458"/>
    </source>
</evidence>
<protein>
    <recommendedName>
        <fullName evidence="3">VOC family protein</fullName>
    </recommendedName>
</protein>
<dbReference type="EMBL" id="VAVZ01000037">
    <property type="protein sequence ID" value="TLP94177.1"/>
    <property type="molecule type" value="Genomic_DNA"/>
</dbReference>
<dbReference type="AlphaFoldDB" id="A0A5R9B8E7"/>
<keyword evidence="2" id="KW-1185">Reference proteome</keyword>
<evidence type="ECO:0000313" key="1">
    <source>
        <dbReference type="EMBL" id="TLP94177.1"/>
    </source>
</evidence>
<accession>A0A5R9B8E7</accession>
<dbReference type="OrthoDB" id="3296095at2"/>
<comment type="caution">
    <text evidence="1">The sequence shown here is derived from an EMBL/GenBank/DDBJ whole genome shotgun (WGS) entry which is preliminary data.</text>
</comment>
<dbReference type="Gene3D" id="3.10.180.10">
    <property type="entry name" value="2,3-Dihydroxybiphenyl 1,2-Dioxygenase, domain 1"/>
    <property type="match status" value="1"/>
</dbReference>
<organism evidence="1 2">
    <name type="scientific">Nesterenkonia salmonea</name>
    <dbReference type="NCBI Taxonomy" id="1804987"/>
    <lineage>
        <taxon>Bacteria</taxon>
        <taxon>Bacillati</taxon>
        <taxon>Actinomycetota</taxon>
        <taxon>Actinomycetes</taxon>
        <taxon>Micrococcales</taxon>
        <taxon>Micrococcaceae</taxon>
        <taxon>Nesterenkonia</taxon>
    </lineage>
</organism>
<name>A0A5R9B8E7_9MICC</name>
<dbReference type="InterPro" id="IPR029068">
    <property type="entry name" value="Glyas_Bleomycin-R_OHBP_Dase"/>
</dbReference>
<reference evidence="1 2" key="1">
    <citation type="submission" date="2019-05" db="EMBL/GenBank/DDBJ databases">
        <title>Nesterenkonia sp. GY074 isolated from the Southern Atlantic Ocean.</title>
        <authorList>
            <person name="Zhang G."/>
        </authorList>
    </citation>
    <scope>NUCLEOTIDE SEQUENCE [LARGE SCALE GENOMIC DNA]</scope>
    <source>
        <strain evidence="1 2">GY074</strain>
    </source>
</reference>
<dbReference type="RefSeq" id="WP_138253831.1">
    <property type="nucleotide sequence ID" value="NZ_VAVZ01000037.1"/>
</dbReference>
<sequence>MTTSAHPSLTVQPIHFTSDFESWERFYRQLGLEPAASDGRFLDLLAADSGMVLLEEVPAGSQLDGVKLVEFAIPSLDAYAEALDATGTAYLRTELGYREAIALDLPQGRVHVCELPAAEGNNEVHPDHLALGALLFGPAEGIPTGTQVLETHGLTPRIASQNGGWTDLVANGIFAFHDGELRQATHEAALQPAIEVFGETGDIDAYLAQLEERGVKATIIDEAYGRSLRIIQPDGTELWVNETMHDLYGYRRLDQ</sequence>
<gene>
    <name evidence="1" type="ORF">FEF26_12260</name>
</gene>